<reference evidence="7" key="1">
    <citation type="journal article" date="2019" name="Int. J. Syst. Evol. Microbiol.">
        <title>The Global Catalogue of Microorganisms (GCM) 10K type strain sequencing project: providing services to taxonomists for standard genome sequencing and annotation.</title>
        <authorList>
            <consortium name="The Broad Institute Genomics Platform"/>
            <consortium name="The Broad Institute Genome Sequencing Center for Infectious Disease"/>
            <person name="Wu L."/>
            <person name="Ma J."/>
        </authorList>
    </citation>
    <scope>NUCLEOTIDE SEQUENCE [LARGE SCALE GENOMIC DNA]</scope>
    <source>
        <strain evidence="7">CCUG 59685</strain>
    </source>
</reference>
<dbReference type="NCBIfam" id="TIGR01730">
    <property type="entry name" value="RND_mfp"/>
    <property type="match status" value="1"/>
</dbReference>
<dbReference type="Gene3D" id="2.40.420.20">
    <property type="match status" value="1"/>
</dbReference>
<dbReference type="Gene3D" id="2.40.30.170">
    <property type="match status" value="1"/>
</dbReference>
<organism evidence="6 7">
    <name type="scientific">Methylophilus glucosoxydans</name>
    <dbReference type="NCBI Taxonomy" id="752553"/>
    <lineage>
        <taxon>Bacteria</taxon>
        <taxon>Pseudomonadati</taxon>
        <taxon>Pseudomonadota</taxon>
        <taxon>Betaproteobacteria</taxon>
        <taxon>Nitrosomonadales</taxon>
        <taxon>Methylophilaceae</taxon>
        <taxon>Methylophilus</taxon>
    </lineage>
</organism>
<keyword evidence="7" id="KW-1185">Reference proteome</keyword>
<feature type="domain" description="CzcB-like barrel-sandwich hybrid" evidence="5">
    <location>
        <begin position="92"/>
        <end position="231"/>
    </location>
</feature>
<feature type="domain" description="CusB-like beta-barrel" evidence="4">
    <location>
        <begin position="243"/>
        <end position="306"/>
    </location>
</feature>
<dbReference type="Gene3D" id="1.10.287.470">
    <property type="entry name" value="Helix hairpin bin"/>
    <property type="match status" value="1"/>
</dbReference>
<dbReference type="InterPro" id="IPR006143">
    <property type="entry name" value="RND_pump_MFP"/>
</dbReference>
<proteinExistence type="inferred from homology"/>
<dbReference type="PANTHER" id="PTHR30469:SF15">
    <property type="entry name" value="HLYD FAMILY OF SECRETION PROTEINS"/>
    <property type="match status" value="1"/>
</dbReference>
<dbReference type="Pfam" id="PF25954">
    <property type="entry name" value="Beta-barrel_RND_2"/>
    <property type="match status" value="1"/>
</dbReference>
<dbReference type="RefSeq" id="WP_379074031.1">
    <property type="nucleotide sequence ID" value="NZ_JBHTJW010000002.1"/>
</dbReference>
<evidence type="ECO:0000256" key="3">
    <source>
        <dbReference type="SAM" id="MobiDB-lite"/>
    </source>
</evidence>
<feature type="region of interest" description="Disordered" evidence="3">
    <location>
        <begin position="42"/>
        <end position="62"/>
    </location>
</feature>
<evidence type="ECO:0000256" key="2">
    <source>
        <dbReference type="SAM" id="Coils"/>
    </source>
</evidence>
<dbReference type="PANTHER" id="PTHR30469">
    <property type="entry name" value="MULTIDRUG RESISTANCE PROTEIN MDTA"/>
    <property type="match status" value="1"/>
</dbReference>
<evidence type="ECO:0000259" key="4">
    <source>
        <dbReference type="Pfam" id="PF25954"/>
    </source>
</evidence>
<name>A0ABW3GF70_9PROT</name>
<gene>
    <name evidence="6" type="ORF">ACFQ1T_03700</name>
</gene>
<comment type="caution">
    <text evidence="6">The sequence shown here is derived from an EMBL/GenBank/DDBJ whole genome shotgun (WGS) entry which is preliminary data.</text>
</comment>
<comment type="similarity">
    <text evidence="1">Belongs to the membrane fusion protein (MFP) (TC 8.A.1) family.</text>
</comment>
<evidence type="ECO:0000313" key="6">
    <source>
        <dbReference type="EMBL" id="MFD0928879.1"/>
    </source>
</evidence>
<dbReference type="Pfam" id="PF25973">
    <property type="entry name" value="BSH_CzcB"/>
    <property type="match status" value="1"/>
</dbReference>
<dbReference type="EMBL" id="JBHTJW010000002">
    <property type="protein sequence ID" value="MFD0928879.1"/>
    <property type="molecule type" value="Genomic_DNA"/>
</dbReference>
<feature type="coiled-coil region" evidence="2">
    <location>
        <begin position="129"/>
        <end position="159"/>
    </location>
</feature>
<dbReference type="SUPFAM" id="SSF111369">
    <property type="entry name" value="HlyD-like secretion proteins"/>
    <property type="match status" value="1"/>
</dbReference>
<dbReference type="Proteomes" id="UP001597106">
    <property type="component" value="Unassembled WGS sequence"/>
</dbReference>
<dbReference type="InterPro" id="IPR058792">
    <property type="entry name" value="Beta-barrel_RND_2"/>
</dbReference>
<sequence>MASRLTKKTKFLIIAAVLVGVSAWFWQHPRHQAELAEKRANRAAVNQTETEHAPQSAGKGKAALSVEVTRPVKVQWQTTLMLNGSVYPWQEALVSAEIAGLRIQQVLADVGAQVSKGQLLVVLADETVKADLQKQLATVEKDKAALAEAKSNADRAREIKDSGALSAQKINEYMIAEQTARANLALSEAELENQKIRLRQTKVVAPDDGVISSRSANLGNVVSAGAELFRLVRQSRIEWRGEVNADQQNALHAGQAVNLSLPGGKKVAGTVRLISPTVDNNTRNALVYVDIPKGSAKPGMYVQGQVDIGQQQGLAVPLSAVTYRDGFAYVFELAPSGADGISQVAQRKVQTGRTREQLIELLGGVEAGASLVLSGGAFLNDGDRVKIVTVTKPEAAK</sequence>
<protein>
    <submittedName>
        <fullName evidence="6">Efflux RND transporter periplasmic adaptor subunit</fullName>
    </submittedName>
</protein>
<dbReference type="InterPro" id="IPR058647">
    <property type="entry name" value="BSH_CzcB-like"/>
</dbReference>
<dbReference type="Gene3D" id="2.40.50.100">
    <property type="match status" value="1"/>
</dbReference>
<evidence type="ECO:0000313" key="7">
    <source>
        <dbReference type="Proteomes" id="UP001597106"/>
    </source>
</evidence>
<evidence type="ECO:0000259" key="5">
    <source>
        <dbReference type="Pfam" id="PF25973"/>
    </source>
</evidence>
<keyword evidence="2" id="KW-0175">Coiled coil</keyword>
<accession>A0ABW3GF70</accession>
<evidence type="ECO:0000256" key="1">
    <source>
        <dbReference type="ARBA" id="ARBA00009477"/>
    </source>
</evidence>